<keyword evidence="2" id="KW-1185">Reference proteome</keyword>
<dbReference type="Pfam" id="PF04978">
    <property type="entry name" value="MST"/>
    <property type="match status" value="1"/>
</dbReference>
<dbReference type="OrthoDB" id="117483at2"/>
<dbReference type="RefSeq" id="WP_119546481.1">
    <property type="nucleotide sequence ID" value="NZ_QXIR01000009.1"/>
</dbReference>
<gene>
    <name evidence="1" type="ORF">D3H55_08500</name>
</gene>
<dbReference type="EMBL" id="QXIR01000009">
    <property type="protein sequence ID" value="RIW35079.1"/>
    <property type="molecule type" value="Genomic_DNA"/>
</dbReference>
<proteinExistence type="predicted"/>
<evidence type="ECO:0000313" key="1">
    <source>
        <dbReference type="EMBL" id="RIW35079.1"/>
    </source>
</evidence>
<protein>
    <submittedName>
        <fullName evidence="1">DUF664 domain-containing protein</fullName>
    </submittedName>
</protein>
<evidence type="ECO:0000313" key="2">
    <source>
        <dbReference type="Proteomes" id="UP000265801"/>
    </source>
</evidence>
<dbReference type="AlphaFoldDB" id="A0A3A1R0F7"/>
<dbReference type="InterPro" id="IPR007061">
    <property type="entry name" value="MST-like"/>
</dbReference>
<dbReference type="SUPFAM" id="SSF109854">
    <property type="entry name" value="DinB/YfiT-like putative metalloenzymes"/>
    <property type="match status" value="1"/>
</dbReference>
<reference evidence="1 2" key="1">
    <citation type="submission" date="2018-09" db="EMBL/GenBank/DDBJ databases">
        <title>Bacillus saliacetes sp. nov., isolated from Thai shrimp paste (Ka-pi).</title>
        <authorList>
            <person name="Daroonpunt R."/>
            <person name="Tanasupawat S."/>
            <person name="Yiamsombut S."/>
        </authorList>
    </citation>
    <scope>NUCLEOTIDE SEQUENCE [LARGE SCALE GENOMIC DNA]</scope>
    <source>
        <strain evidence="1 2">SKP7-4</strain>
    </source>
</reference>
<dbReference type="Gene3D" id="1.20.120.450">
    <property type="entry name" value="dinb family like domain"/>
    <property type="match status" value="1"/>
</dbReference>
<name>A0A3A1R0F7_9BACI</name>
<accession>A0A3A1R0F7</accession>
<sequence length="183" mass="21497">MEINENMFLIKEKDGYKKDFSILISMMNYARFTTLADLKNVSQEEVDYRHNGEFNSIAMLLAHLTAVEKVYQKMTFEEAGDEEINDYADTLEPAVGLGKEAAVIQGKPLQYYLDELEAVRKITEEKFASLDESWLYHETDFWYSKKGNNFFKWFHVFEDEINHRGQIRLIRKLFKEGKGLGRV</sequence>
<organism evidence="1 2">
    <name type="scientific">Bacillus salacetis</name>
    <dbReference type="NCBI Taxonomy" id="2315464"/>
    <lineage>
        <taxon>Bacteria</taxon>
        <taxon>Bacillati</taxon>
        <taxon>Bacillota</taxon>
        <taxon>Bacilli</taxon>
        <taxon>Bacillales</taxon>
        <taxon>Bacillaceae</taxon>
        <taxon>Bacillus</taxon>
    </lineage>
</organism>
<comment type="caution">
    <text evidence="1">The sequence shown here is derived from an EMBL/GenBank/DDBJ whole genome shotgun (WGS) entry which is preliminary data.</text>
</comment>
<dbReference type="Proteomes" id="UP000265801">
    <property type="component" value="Unassembled WGS sequence"/>
</dbReference>
<dbReference type="InterPro" id="IPR034660">
    <property type="entry name" value="DinB/YfiT-like"/>
</dbReference>